<sequence>MRDSFRVSETNGVEYPALNYIAFQALGIDFSQPAIAGPPSRSSHR</sequence>
<evidence type="ECO:0000313" key="1">
    <source>
        <dbReference type="EMBL" id="PHH50526.1"/>
    </source>
</evidence>
<dbReference type="AlphaFoldDB" id="A0A2C5WXB1"/>
<name>A0A2C5WXB1_9PEZI</name>
<keyword evidence="2" id="KW-1185">Reference proteome</keyword>
<dbReference type="EMBL" id="APWK03000125">
    <property type="protein sequence ID" value="PHH50526.1"/>
    <property type="molecule type" value="Genomic_DNA"/>
</dbReference>
<gene>
    <name evidence="1" type="ORF">CFIMG_005637RA</name>
</gene>
<reference evidence="1 2" key="1">
    <citation type="journal article" date="2013" name="Fungal Biol.">
        <title>Analysis of microsatellite markers in the genome of the plant pathogen Ceratocystis fimbriata.</title>
        <authorList>
            <person name="Simpson M.C."/>
            <person name="Wilken P.M."/>
            <person name="Coetzee M.P."/>
            <person name="Wingfield M.J."/>
            <person name="Wingfield B.D."/>
        </authorList>
    </citation>
    <scope>NUCLEOTIDE SEQUENCE [LARGE SCALE GENOMIC DNA]</scope>
    <source>
        <strain evidence="1 2">CBS 114723</strain>
    </source>
</reference>
<dbReference type="Proteomes" id="UP000222788">
    <property type="component" value="Unassembled WGS sequence"/>
</dbReference>
<proteinExistence type="predicted"/>
<reference evidence="1 2" key="2">
    <citation type="journal article" date="2013" name="IMA Fungus">
        <title>IMA Genome-F 1: Ceratocystis fimbriata: Draft nuclear genome sequence for the plant pathogen, Ceratocystis fimbriata.</title>
        <authorList>
            <person name="Wilken P.M."/>
            <person name="Steenkamp E.T."/>
            <person name="Wingfield M.J."/>
            <person name="de Beer Z.W."/>
            <person name="Wingfield B.D."/>
        </authorList>
    </citation>
    <scope>NUCLEOTIDE SEQUENCE [LARGE SCALE GENOMIC DNA]</scope>
    <source>
        <strain evidence="1 2">CBS 114723</strain>
    </source>
</reference>
<protein>
    <submittedName>
        <fullName evidence="1">Uncharacterized protein</fullName>
    </submittedName>
</protein>
<organism evidence="1 2">
    <name type="scientific">Ceratocystis fimbriata CBS 114723</name>
    <dbReference type="NCBI Taxonomy" id="1035309"/>
    <lineage>
        <taxon>Eukaryota</taxon>
        <taxon>Fungi</taxon>
        <taxon>Dikarya</taxon>
        <taxon>Ascomycota</taxon>
        <taxon>Pezizomycotina</taxon>
        <taxon>Sordariomycetes</taxon>
        <taxon>Hypocreomycetidae</taxon>
        <taxon>Microascales</taxon>
        <taxon>Ceratocystidaceae</taxon>
        <taxon>Ceratocystis</taxon>
    </lineage>
</organism>
<feature type="non-terminal residue" evidence="1">
    <location>
        <position position="45"/>
    </location>
</feature>
<accession>A0A2C5WXB1</accession>
<comment type="caution">
    <text evidence="1">The sequence shown here is derived from an EMBL/GenBank/DDBJ whole genome shotgun (WGS) entry which is preliminary data.</text>
</comment>
<evidence type="ECO:0000313" key="2">
    <source>
        <dbReference type="Proteomes" id="UP000222788"/>
    </source>
</evidence>